<organism evidence="2">
    <name type="scientific">Aphanomyces stellatus</name>
    <dbReference type="NCBI Taxonomy" id="120398"/>
    <lineage>
        <taxon>Eukaryota</taxon>
        <taxon>Sar</taxon>
        <taxon>Stramenopiles</taxon>
        <taxon>Oomycota</taxon>
        <taxon>Saprolegniomycetes</taxon>
        <taxon>Saprolegniales</taxon>
        <taxon>Verrucalvaceae</taxon>
        <taxon>Aphanomyces</taxon>
    </lineage>
</organism>
<dbReference type="Pfam" id="PF13450">
    <property type="entry name" value="NAD_binding_8"/>
    <property type="match status" value="1"/>
</dbReference>
<dbReference type="Gene3D" id="1.10.405.20">
    <property type="match status" value="1"/>
</dbReference>
<comment type="caution">
    <text evidence="2">The sequence shown here is derived from an EMBL/GenBank/DDBJ whole genome shotgun (WGS) entry which is preliminary data.</text>
</comment>
<reference evidence="2" key="1">
    <citation type="submission" date="2019-06" db="EMBL/GenBank/DDBJ databases">
        <title>Genomics analysis of Aphanomyces spp. identifies a new class of oomycete effector associated with host adaptation.</title>
        <authorList>
            <person name="Gaulin E."/>
        </authorList>
    </citation>
    <scope>NUCLEOTIDE SEQUENCE</scope>
    <source>
        <strain evidence="2">CBS 578.67</strain>
    </source>
</reference>
<keyword evidence="1" id="KW-0732">Signal</keyword>
<dbReference type="SUPFAM" id="SSF51905">
    <property type="entry name" value="FAD/NAD(P)-binding domain"/>
    <property type="match status" value="1"/>
</dbReference>
<dbReference type="AlphaFoldDB" id="A0A6A4Z6E6"/>
<feature type="chain" id="PRO_5025592097" description="Amine oxidase domain-containing protein" evidence="1">
    <location>
        <begin position="24"/>
        <end position="281"/>
    </location>
</feature>
<dbReference type="Gene3D" id="3.50.50.60">
    <property type="entry name" value="FAD/NAD(P)-binding domain"/>
    <property type="match status" value="1"/>
</dbReference>
<accession>A0A6A4Z6E6</accession>
<dbReference type="InterPro" id="IPR036188">
    <property type="entry name" value="FAD/NAD-bd_sf"/>
</dbReference>
<proteinExistence type="predicted"/>
<protein>
    <recommendedName>
        <fullName evidence="3">Amine oxidase domain-containing protein</fullName>
    </recommendedName>
</protein>
<sequence length="281" mass="31345">MVVILSQCMRLFICLATLAFAQTISPTDRNITMDRNAAIVIVGGGPAGIHYATLLAKKGFTNIQLVEASASLGGKSDTIQDPLGFPHELGTCYAHGLYEPIFNLLREYDPTNIKVPFIPNVKGHTWVRQEGTSTVDYNAFVLRVAMKNSGITSLPELALAMQAAFGAYIKLHKSIFGTFAYGLPPQPKEWTLLSMPALAFLKVNNLMVLEGFFRYVFEQQGYGSVQDTPAFWMLWWMHPDVIMKRIQMAGPDKPWVFMLSKGFTSLWRAMIASYPTQITVH</sequence>
<feature type="non-terminal residue" evidence="2">
    <location>
        <position position="281"/>
    </location>
</feature>
<evidence type="ECO:0008006" key="3">
    <source>
        <dbReference type="Google" id="ProtNLM"/>
    </source>
</evidence>
<gene>
    <name evidence="2" type="ORF">As57867_006876</name>
</gene>
<evidence type="ECO:0000313" key="2">
    <source>
        <dbReference type="EMBL" id="KAF0705881.1"/>
    </source>
</evidence>
<dbReference type="OrthoDB" id="5046242at2759"/>
<evidence type="ECO:0000256" key="1">
    <source>
        <dbReference type="SAM" id="SignalP"/>
    </source>
</evidence>
<name>A0A6A4Z6E6_9STRA</name>
<dbReference type="EMBL" id="VJMH01003465">
    <property type="protein sequence ID" value="KAF0705881.1"/>
    <property type="molecule type" value="Genomic_DNA"/>
</dbReference>
<feature type="signal peptide" evidence="1">
    <location>
        <begin position="1"/>
        <end position="23"/>
    </location>
</feature>